<proteinExistence type="predicted"/>
<dbReference type="SMART" id="SM00332">
    <property type="entry name" value="PP2Cc"/>
    <property type="match status" value="1"/>
</dbReference>
<feature type="domain" description="PPM-type phosphatase" evidence="1">
    <location>
        <begin position="20"/>
        <end position="292"/>
    </location>
</feature>
<dbReference type="PROSITE" id="PS51746">
    <property type="entry name" value="PPM_2"/>
    <property type="match status" value="1"/>
</dbReference>
<organism evidence="2">
    <name type="scientific">viral metagenome</name>
    <dbReference type="NCBI Taxonomy" id="1070528"/>
    <lineage>
        <taxon>unclassified sequences</taxon>
        <taxon>metagenomes</taxon>
        <taxon>organismal metagenomes</taxon>
    </lineage>
</organism>
<sequence length="295" mass="33295">MTELFLESTSSFDNHTVTISSAFEQMSKGQDYVCNGKGVDSHTGEEFEWALLNDGHGTNTCIQFIRSIPIEKKSELMGTLEPIHAFAKHIDDSRKIHPWDSTGATVLITKCYKDRIVCLSSGDSQFMVFKDGDLIHISKEHNTSNQEERQRIIEKGYKIEPSSAFKLLSESTMTSASAEYIIFPNDQRKLACTQALGHNSRTGYFPEKIVIPLEGGSSYRIVMGSDGIFDMTMLENKEDIQFLQTKSSQEICNKSTNRWLQEWVGHMPDGSIEKFKWDKINCDDVSVIVIDAVPK</sequence>
<dbReference type="PANTHER" id="PTHR13832">
    <property type="entry name" value="PROTEIN PHOSPHATASE 2C"/>
    <property type="match status" value="1"/>
</dbReference>
<protein>
    <recommendedName>
        <fullName evidence="1">PPM-type phosphatase domain-containing protein</fullName>
    </recommendedName>
</protein>
<evidence type="ECO:0000313" key="2">
    <source>
        <dbReference type="EMBL" id="QHU06006.1"/>
    </source>
</evidence>
<dbReference type="SUPFAM" id="SSF81606">
    <property type="entry name" value="PP2C-like"/>
    <property type="match status" value="1"/>
</dbReference>
<dbReference type="GO" id="GO:0004722">
    <property type="term" value="F:protein serine/threonine phosphatase activity"/>
    <property type="evidence" value="ECO:0007669"/>
    <property type="project" value="InterPro"/>
</dbReference>
<dbReference type="Pfam" id="PF00481">
    <property type="entry name" value="PP2C"/>
    <property type="match status" value="1"/>
</dbReference>
<dbReference type="InterPro" id="IPR015655">
    <property type="entry name" value="PP2C"/>
</dbReference>
<evidence type="ECO:0000259" key="1">
    <source>
        <dbReference type="PROSITE" id="PS51746"/>
    </source>
</evidence>
<accession>A0A6C0JMH9</accession>
<dbReference type="InterPro" id="IPR036457">
    <property type="entry name" value="PPM-type-like_dom_sf"/>
</dbReference>
<name>A0A6C0JMH9_9ZZZZ</name>
<dbReference type="AlphaFoldDB" id="A0A6C0JMH9"/>
<dbReference type="Gene3D" id="3.60.40.10">
    <property type="entry name" value="PPM-type phosphatase domain"/>
    <property type="match status" value="1"/>
</dbReference>
<dbReference type="EMBL" id="MN740430">
    <property type="protein sequence ID" value="QHU06006.1"/>
    <property type="molecule type" value="Genomic_DNA"/>
</dbReference>
<reference evidence="2" key="1">
    <citation type="journal article" date="2020" name="Nature">
        <title>Giant virus diversity and host interactions through global metagenomics.</title>
        <authorList>
            <person name="Schulz F."/>
            <person name="Roux S."/>
            <person name="Paez-Espino D."/>
            <person name="Jungbluth S."/>
            <person name="Walsh D.A."/>
            <person name="Denef V.J."/>
            <person name="McMahon K.D."/>
            <person name="Konstantinidis K.T."/>
            <person name="Eloe-Fadrosh E.A."/>
            <person name="Kyrpides N.C."/>
            <person name="Woyke T."/>
        </authorList>
    </citation>
    <scope>NUCLEOTIDE SEQUENCE</scope>
    <source>
        <strain evidence="2">GVMAG-M-3300027747-57</strain>
    </source>
</reference>
<dbReference type="InterPro" id="IPR001932">
    <property type="entry name" value="PPM-type_phosphatase-like_dom"/>
</dbReference>
<dbReference type="PANTHER" id="PTHR13832:SF827">
    <property type="entry name" value="PROTEIN PHOSPHATASE 1L"/>
    <property type="match status" value="1"/>
</dbReference>